<evidence type="ECO:0000313" key="1">
    <source>
        <dbReference type="EMBL" id="KAH9287528.1"/>
    </source>
</evidence>
<evidence type="ECO:0000313" key="2">
    <source>
        <dbReference type="Proteomes" id="UP000824469"/>
    </source>
</evidence>
<accession>A0AA38F2U2</accession>
<reference evidence="1 2" key="1">
    <citation type="journal article" date="2021" name="Nat. Plants">
        <title>The Taxus genome provides insights into paclitaxel biosynthesis.</title>
        <authorList>
            <person name="Xiong X."/>
            <person name="Gou J."/>
            <person name="Liao Q."/>
            <person name="Li Y."/>
            <person name="Zhou Q."/>
            <person name="Bi G."/>
            <person name="Li C."/>
            <person name="Du R."/>
            <person name="Wang X."/>
            <person name="Sun T."/>
            <person name="Guo L."/>
            <person name="Liang H."/>
            <person name="Lu P."/>
            <person name="Wu Y."/>
            <person name="Zhang Z."/>
            <person name="Ro D.K."/>
            <person name="Shang Y."/>
            <person name="Huang S."/>
            <person name="Yan J."/>
        </authorList>
    </citation>
    <scope>NUCLEOTIDE SEQUENCE [LARGE SCALE GENOMIC DNA]</scope>
    <source>
        <strain evidence="1">Ta-2019</strain>
    </source>
</reference>
<sequence length="68" mass="7973">DLIKKLDDKCIEIMDALNDISEEFDNINCKFFNENIDALPEDQIKLNFKDLVKRDDEVTRTFCSDSID</sequence>
<comment type="caution">
    <text evidence="1">The sequence shown here is derived from an EMBL/GenBank/DDBJ whole genome shotgun (WGS) entry which is preliminary data.</text>
</comment>
<dbReference type="EMBL" id="JAHRHJ020003813">
    <property type="protein sequence ID" value="KAH9287528.1"/>
    <property type="molecule type" value="Genomic_DNA"/>
</dbReference>
<feature type="non-terminal residue" evidence="1">
    <location>
        <position position="68"/>
    </location>
</feature>
<keyword evidence="2" id="KW-1185">Reference proteome</keyword>
<name>A0AA38F2U2_TAXCH</name>
<gene>
    <name evidence="1" type="ORF">KI387_031645</name>
</gene>
<dbReference type="AlphaFoldDB" id="A0AA38F2U2"/>
<organism evidence="1 2">
    <name type="scientific">Taxus chinensis</name>
    <name type="common">Chinese yew</name>
    <name type="synonym">Taxus wallichiana var. chinensis</name>
    <dbReference type="NCBI Taxonomy" id="29808"/>
    <lineage>
        <taxon>Eukaryota</taxon>
        <taxon>Viridiplantae</taxon>
        <taxon>Streptophyta</taxon>
        <taxon>Embryophyta</taxon>
        <taxon>Tracheophyta</taxon>
        <taxon>Spermatophyta</taxon>
        <taxon>Pinopsida</taxon>
        <taxon>Pinidae</taxon>
        <taxon>Conifers II</taxon>
        <taxon>Cupressales</taxon>
        <taxon>Taxaceae</taxon>
        <taxon>Taxus</taxon>
    </lineage>
</organism>
<feature type="non-terminal residue" evidence="1">
    <location>
        <position position="1"/>
    </location>
</feature>
<dbReference type="Proteomes" id="UP000824469">
    <property type="component" value="Unassembled WGS sequence"/>
</dbReference>
<proteinExistence type="predicted"/>
<protein>
    <submittedName>
        <fullName evidence="1">Uncharacterized protein</fullName>
    </submittedName>
</protein>